<comment type="cofactor">
    <cofactor evidence="1">
        <name>heme b</name>
        <dbReference type="ChEBI" id="CHEBI:60344"/>
    </cofactor>
</comment>
<sequence>MHGQGGGDASGAASSVFSFPLSDVERKAEHHAILCTVGFLICLPIGVLVARYTRTLPYRWFYAHWIIQLVISGPIIFAGWSMGYMTTNMLEQGHFIDPHEKIGLSLLILYIIQLFMGAFVHFFKFPSLFGGLRAPHNYFHVFLGLIIFILAAFQVHYGLYTEWAFATGGLHVVPDSAKHAWMALIIVSAFTRSSLPQ</sequence>
<evidence type="ECO:0000313" key="14">
    <source>
        <dbReference type="Proteomes" id="UP000308652"/>
    </source>
</evidence>
<dbReference type="InterPro" id="IPR006593">
    <property type="entry name" value="Cyt_b561/ferric_Rdtase_TM"/>
</dbReference>
<comment type="subcellular location">
    <subcellularLocation>
        <location evidence="2">Membrane</location>
        <topology evidence="2">Multi-pass membrane protein</topology>
    </subcellularLocation>
</comment>
<evidence type="ECO:0000256" key="11">
    <source>
        <dbReference type="SAM" id="Phobius"/>
    </source>
</evidence>
<keyword evidence="3" id="KW-0813">Transport</keyword>
<evidence type="ECO:0000256" key="10">
    <source>
        <dbReference type="ARBA" id="ARBA00023136"/>
    </source>
</evidence>
<dbReference type="OrthoDB" id="366214at2759"/>
<evidence type="ECO:0000256" key="5">
    <source>
        <dbReference type="ARBA" id="ARBA00022692"/>
    </source>
</evidence>
<keyword evidence="5 11" id="KW-0812">Transmembrane</keyword>
<dbReference type="Proteomes" id="UP000308652">
    <property type="component" value="Unassembled WGS sequence"/>
</dbReference>
<dbReference type="GO" id="GO:0046872">
    <property type="term" value="F:metal ion binding"/>
    <property type="evidence" value="ECO:0007669"/>
    <property type="project" value="UniProtKB-KW"/>
</dbReference>
<dbReference type="InterPro" id="IPR045150">
    <property type="entry name" value="CYB561D1/2"/>
</dbReference>
<keyword evidence="4" id="KW-0349">Heme</keyword>
<evidence type="ECO:0000256" key="6">
    <source>
        <dbReference type="ARBA" id="ARBA00022723"/>
    </source>
</evidence>
<evidence type="ECO:0000256" key="7">
    <source>
        <dbReference type="ARBA" id="ARBA00022982"/>
    </source>
</evidence>
<organism evidence="13 14">
    <name type="scientific">Crucibulum laeve</name>
    <dbReference type="NCBI Taxonomy" id="68775"/>
    <lineage>
        <taxon>Eukaryota</taxon>
        <taxon>Fungi</taxon>
        <taxon>Dikarya</taxon>
        <taxon>Basidiomycota</taxon>
        <taxon>Agaricomycotina</taxon>
        <taxon>Agaricomycetes</taxon>
        <taxon>Agaricomycetidae</taxon>
        <taxon>Agaricales</taxon>
        <taxon>Agaricineae</taxon>
        <taxon>Nidulariaceae</taxon>
        <taxon>Crucibulum</taxon>
    </lineage>
</organism>
<feature type="transmembrane region" description="Helical" evidence="11">
    <location>
        <begin position="62"/>
        <end position="82"/>
    </location>
</feature>
<keyword evidence="9" id="KW-0408">Iron</keyword>
<protein>
    <recommendedName>
        <fullName evidence="12">Cytochrome b561 domain-containing protein</fullName>
    </recommendedName>
</protein>
<evidence type="ECO:0000256" key="4">
    <source>
        <dbReference type="ARBA" id="ARBA00022617"/>
    </source>
</evidence>
<name>A0A5C3LXY1_9AGAR</name>
<dbReference type="EMBL" id="ML213605">
    <property type="protein sequence ID" value="TFK37974.1"/>
    <property type="molecule type" value="Genomic_DNA"/>
</dbReference>
<evidence type="ECO:0000256" key="8">
    <source>
        <dbReference type="ARBA" id="ARBA00022989"/>
    </source>
</evidence>
<dbReference type="GO" id="GO:0020037">
    <property type="term" value="F:heme binding"/>
    <property type="evidence" value="ECO:0007669"/>
    <property type="project" value="TreeGrafter"/>
</dbReference>
<feature type="transmembrane region" description="Helical" evidence="11">
    <location>
        <begin position="31"/>
        <end position="50"/>
    </location>
</feature>
<dbReference type="Pfam" id="PF03188">
    <property type="entry name" value="Cytochrom_B561"/>
    <property type="match status" value="1"/>
</dbReference>
<evidence type="ECO:0000256" key="1">
    <source>
        <dbReference type="ARBA" id="ARBA00001970"/>
    </source>
</evidence>
<feature type="transmembrane region" description="Helical" evidence="11">
    <location>
        <begin position="137"/>
        <end position="159"/>
    </location>
</feature>
<dbReference type="SMART" id="SM00665">
    <property type="entry name" value="B561"/>
    <property type="match status" value="1"/>
</dbReference>
<evidence type="ECO:0000259" key="12">
    <source>
        <dbReference type="PROSITE" id="PS50939"/>
    </source>
</evidence>
<dbReference type="GO" id="GO:0140575">
    <property type="term" value="F:transmembrane monodehydroascorbate reductase activity"/>
    <property type="evidence" value="ECO:0007669"/>
    <property type="project" value="InterPro"/>
</dbReference>
<evidence type="ECO:0000256" key="2">
    <source>
        <dbReference type="ARBA" id="ARBA00004141"/>
    </source>
</evidence>
<reference evidence="13 14" key="1">
    <citation type="journal article" date="2019" name="Nat. Ecol. Evol.">
        <title>Megaphylogeny resolves global patterns of mushroom evolution.</title>
        <authorList>
            <person name="Varga T."/>
            <person name="Krizsan K."/>
            <person name="Foldi C."/>
            <person name="Dima B."/>
            <person name="Sanchez-Garcia M."/>
            <person name="Sanchez-Ramirez S."/>
            <person name="Szollosi G.J."/>
            <person name="Szarkandi J.G."/>
            <person name="Papp V."/>
            <person name="Albert L."/>
            <person name="Andreopoulos W."/>
            <person name="Angelini C."/>
            <person name="Antonin V."/>
            <person name="Barry K.W."/>
            <person name="Bougher N.L."/>
            <person name="Buchanan P."/>
            <person name="Buyck B."/>
            <person name="Bense V."/>
            <person name="Catcheside P."/>
            <person name="Chovatia M."/>
            <person name="Cooper J."/>
            <person name="Damon W."/>
            <person name="Desjardin D."/>
            <person name="Finy P."/>
            <person name="Geml J."/>
            <person name="Haridas S."/>
            <person name="Hughes K."/>
            <person name="Justo A."/>
            <person name="Karasinski D."/>
            <person name="Kautmanova I."/>
            <person name="Kiss B."/>
            <person name="Kocsube S."/>
            <person name="Kotiranta H."/>
            <person name="LaButti K.M."/>
            <person name="Lechner B.E."/>
            <person name="Liimatainen K."/>
            <person name="Lipzen A."/>
            <person name="Lukacs Z."/>
            <person name="Mihaltcheva S."/>
            <person name="Morgado L.N."/>
            <person name="Niskanen T."/>
            <person name="Noordeloos M.E."/>
            <person name="Ohm R.A."/>
            <person name="Ortiz-Santana B."/>
            <person name="Ovrebo C."/>
            <person name="Racz N."/>
            <person name="Riley R."/>
            <person name="Savchenko A."/>
            <person name="Shiryaev A."/>
            <person name="Soop K."/>
            <person name="Spirin V."/>
            <person name="Szebenyi C."/>
            <person name="Tomsovsky M."/>
            <person name="Tulloss R.E."/>
            <person name="Uehling J."/>
            <person name="Grigoriev I.V."/>
            <person name="Vagvolgyi C."/>
            <person name="Papp T."/>
            <person name="Martin F.M."/>
            <person name="Miettinen O."/>
            <person name="Hibbett D.S."/>
            <person name="Nagy L.G."/>
        </authorList>
    </citation>
    <scope>NUCLEOTIDE SEQUENCE [LARGE SCALE GENOMIC DNA]</scope>
    <source>
        <strain evidence="13 14">CBS 166.37</strain>
    </source>
</reference>
<dbReference type="AlphaFoldDB" id="A0A5C3LXY1"/>
<accession>A0A5C3LXY1</accession>
<keyword evidence="6" id="KW-0479">Metal-binding</keyword>
<feature type="transmembrane region" description="Helical" evidence="11">
    <location>
        <begin position="102"/>
        <end position="125"/>
    </location>
</feature>
<dbReference type="STRING" id="68775.A0A5C3LXY1"/>
<keyword evidence="10 11" id="KW-0472">Membrane</keyword>
<dbReference type="PROSITE" id="PS50939">
    <property type="entry name" value="CYTOCHROME_B561"/>
    <property type="match status" value="1"/>
</dbReference>
<proteinExistence type="predicted"/>
<dbReference type="CDD" id="cd08760">
    <property type="entry name" value="Cyt_b561_FRRS1_like"/>
    <property type="match status" value="1"/>
</dbReference>
<keyword evidence="14" id="KW-1185">Reference proteome</keyword>
<evidence type="ECO:0000256" key="9">
    <source>
        <dbReference type="ARBA" id="ARBA00023004"/>
    </source>
</evidence>
<evidence type="ECO:0000313" key="13">
    <source>
        <dbReference type="EMBL" id="TFK37974.1"/>
    </source>
</evidence>
<gene>
    <name evidence="13" type="ORF">BDQ12DRAFT_652212</name>
</gene>
<dbReference type="GO" id="GO:0016020">
    <property type="term" value="C:membrane"/>
    <property type="evidence" value="ECO:0007669"/>
    <property type="project" value="UniProtKB-SubCell"/>
</dbReference>
<dbReference type="Gene3D" id="1.20.120.1770">
    <property type="match status" value="1"/>
</dbReference>
<dbReference type="PANTHER" id="PTHR15422:SF24">
    <property type="entry name" value="DOMON RELATED DOMAIN-CONTAINING PROTEIN"/>
    <property type="match status" value="1"/>
</dbReference>
<keyword evidence="8 11" id="KW-1133">Transmembrane helix</keyword>
<keyword evidence="7" id="KW-0249">Electron transport</keyword>
<evidence type="ECO:0000256" key="3">
    <source>
        <dbReference type="ARBA" id="ARBA00022448"/>
    </source>
</evidence>
<dbReference type="PANTHER" id="PTHR15422">
    <property type="entry name" value="OS05G0565100 PROTEIN"/>
    <property type="match status" value="1"/>
</dbReference>
<feature type="domain" description="Cytochrome b561" evidence="12">
    <location>
        <begin position="1"/>
        <end position="197"/>
    </location>
</feature>